<dbReference type="PANTHER" id="PTHR24223:SF443">
    <property type="entry name" value="MULTIDRUG-RESISTANCE LIKE PROTEIN 1, ISOFORM I"/>
    <property type="match status" value="1"/>
</dbReference>
<dbReference type="Pfam" id="PF00664">
    <property type="entry name" value="ABC_membrane"/>
    <property type="match status" value="1"/>
</dbReference>
<proteinExistence type="predicted"/>
<keyword evidence="7 9" id="KW-1133">Transmembrane helix</keyword>
<comment type="subcellular location">
    <subcellularLocation>
        <location evidence="1">Endomembrane system</location>
        <topology evidence="1">Multi-pass membrane protein</topology>
    </subcellularLocation>
</comment>
<evidence type="ECO:0000256" key="9">
    <source>
        <dbReference type="SAM" id="Phobius"/>
    </source>
</evidence>
<gene>
    <name evidence="11" type="ORF">THRCLA_06064</name>
</gene>
<evidence type="ECO:0000256" key="5">
    <source>
        <dbReference type="ARBA" id="ARBA00022741"/>
    </source>
</evidence>
<dbReference type="InterPro" id="IPR036640">
    <property type="entry name" value="ABC1_TM_sf"/>
</dbReference>
<dbReference type="InterPro" id="IPR050173">
    <property type="entry name" value="ABC_transporter_C-like"/>
</dbReference>
<dbReference type="SUPFAM" id="SSF90123">
    <property type="entry name" value="ABC transporter transmembrane region"/>
    <property type="match status" value="1"/>
</dbReference>
<protein>
    <submittedName>
        <fullName evidence="11">ATP-binding Cassette (ABC) Superfamily</fullName>
    </submittedName>
</protein>
<dbReference type="GO" id="GO:0016020">
    <property type="term" value="C:membrane"/>
    <property type="evidence" value="ECO:0007669"/>
    <property type="project" value="InterPro"/>
</dbReference>
<dbReference type="FunFam" id="1.20.1560.10:FF:000006">
    <property type="entry name" value="ATP-binding cassette, sub-family C (CFTR/MRP), member 9"/>
    <property type="match status" value="1"/>
</dbReference>
<keyword evidence="6 11" id="KW-0067">ATP-binding</keyword>
<reference evidence="11 12" key="1">
    <citation type="journal article" date="2014" name="Genome Biol. Evol.">
        <title>The secreted proteins of Achlya hypogyna and Thraustotheca clavata identify the ancestral oomycete secretome and reveal gene acquisitions by horizontal gene transfer.</title>
        <authorList>
            <person name="Misner I."/>
            <person name="Blouin N."/>
            <person name="Leonard G."/>
            <person name="Richards T.A."/>
            <person name="Lane C.E."/>
        </authorList>
    </citation>
    <scope>NUCLEOTIDE SEQUENCE [LARGE SCALE GENOMIC DNA]</scope>
    <source>
        <strain evidence="11 12">ATCC 34112</strain>
    </source>
</reference>
<comment type="caution">
    <text evidence="11">The sequence shown here is derived from an EMBL/GenBank/DDBJ whole genome shotgun (WGS) entry which is preliminary data.</text>
</comment>
<evidence type="ECO:0000256" key="8">
    <source>
        <dbReference type="ARBA" id="ARBA00023136"/>
    </source>
</evidence>
<keyword evidence="5" id="KW-0547">Nucleotide-binding</keyword>
<keyword evidence="8 9" id="KW-0472">Membrane</keyword>
<keyword evidence="2" id="KW-0813">Transport</keyword>
<feature type="domain" description="ABC transmembrane type-1" evidence="10">
    <location>
        <begin position="94"/>
        <end position="376"/>
    </location>
</feature>
<keyword evidence="4" id="KW-0677">Repeat</keyword>
<dbReference type="GO" id="GO:0005524">
    <property type="term" value="F:ATP binding"/>
    <property type="evidence" value="ECO:0007669"/>
    <property type="project" value="UniProtKB-KW"/>
</dbReference>
<organism evidence="11 12">
    <name type="scientific">Thraustotheca clavata</name>
    <dbReference type="NCBI Taxonomy" id="74557"/>
    <lineage>
        <taxon>Eukaryota</taxon>
        <taxon>Sar</taxon>
        <taxon>Stramenopiles</taxon>
        <taxon>Oomycota</taxon>
        <taxon>Saprolegniomycetes</taxon>
        <taxon>Saprolegniales</taxon>
        <taxon>Achlyaceae</taxon>
        <taxon>Thraustotheca</taxon>
    </lineage>
</organism>
<feature type="transmembrane region" description="Helical" evidence="9">
    <location>
        <begin position="86"/>
        <end position="111"/>
    </location>
</feature>
<keyword evidence="12" id="KW-1185">Reference proteome</keyword>
<dbReference type="Proteomes" id="UP000243217">
    <property type="component" value="Unassembled WGS sequence"/>
</dbReference>
<dbReference type="GO" id="GO:0012505">
    <property type="term" value="C:endomembrane system"/>
    <property type="evidence" value="ECO:0007669"/>
    <property type="project" value="UniProtKB-SubCell"/>
</dbReference>
<feature type="non-terminal residue" evidence="11">
    <location>
        <position position="451"/>
    </location>
</feature>
<dbReference type="STRING" id="74557.A0A1V9ZQP2"/>
<evidence type="ECO:0000259" key="10">
    <source>
        <dbReference type="PROSITE" id="PS50929"/>
    </source>
</evidence>
<feature type="transmembrane region" description="Helical" evidence="9">
    <location>
        <begin position="311"/>
        <end position="334"/>
    </location>
</feature>
<dbReference type="AlphaFoldDB" id="A0A1V9ZQP2"/>
<evidence type="ECO:0000256" key="1">
    <source>
        <dbReference type="ARBA" id="ARBA00004127"/>
    </source>
</evidence>
<dbReference type="OrthoDB" id="74382at2759"/>
<evidence type="ECO:0000256" key="3">
    <source>
        <dbReference type="ARBA" id="ARBA00022692"/>
    </source>
</evidence>
<keyword evidence="3 9" id="KW-0812">Transmembrane</keyword>
<accession>A0A1V9ZQP2</accession>
<evidence type="ECO:0000313" key="11">
    <source>
        <dbReference type="EMBL" id="OQS00281.1"/>
    </source>
</evidence>
<evidence type="ECO:0000256" key="2">
    <source>
        <dbReference type="ARBA" id="ARBA00022448"/>
    </source>
</evidence>
<evidence type="ECO:0000256" key="6">
    <source>
        <dbReference type="ARBA" id="ARBA00022840"/>
    </source>
</evidence>
<dbReference type="GO" id="GO:0140359">
    <property type="term" value="F:ABC-type transporter activity"/>
    <property type="evidence" value="ECO:0007669"/>
    <property type="project" value="InterPro"/>
</dbReference>
<dbReference type="EMBL" id="JNBS01001725">
    <property type="protein sequence ID" value="OQS00281.1"/>
    <property type="molecule type" value="Genomic_DNA"/>
</dbReference>
<dbReference type="PROSITE" id="PS50929">
    <property type="entry name" value="ABC_TM1F"/>
    <property type="match status" value="1"/>
</dbReference>
<evidence type="ECO:0000256" key="4">
    <source>
        <dbReference type="ARBA" id="ARBA00022737"/>
    </source>
</evidence>
<dbReference type="CDD" id="cd18579">
    <property type="entry name" value="ABC_6TM_ABCC_D1"/>
    <property type="match status" value="1"/>
</dbReference>
<dbReference type="PANTHER" id="PTHR24223">
    <property type="entry name" value="ATP-BINDING CASSETTE SUB-FAMILY C"/>
    <property type="match status" value="1"/>
</dbReference>
<feature type="transmembrane region" description="Helical" evidence="9">
    <location>
        <begin position="226"/>
        <end position="257"/>
    </location>
</feature>
<feature type="transmembrane region" description="Helical" evidence="9">
    <location>
        <begin position="192"/>
        <end position="214"/>
    </location>
</feature>
<evidence type="ECO:0000313" key="12">
    <source>
        <dbReference type="Proteomes" id="UP000243217"/>
    </source>
</evidence>
<sequence>MLKLDGASQSYSTFDAINDEHPQDKANFLSRLSFEWVMPLLKLGNKRQLAPEDMWRLQNSNRVSKLAAEFNAIYHQKNKGILSSFFAIYWVKFVFLGFMQLFTVLCDLYGPGYVLRKVVEAVEAPVLDTNYVLKLIASLYFSQFVNAFVKSHMNYMNDVIGIQFSSSLRSMLFEKALLLNAQSKKLKTAGDIANLFSVDVINVMSFALSIHQIWIVPCQVSFVLYLLYAIVGWSIFVGLGVVAFILILNAILAIMLGQEEENLFKLKDNRMKVINEVFGAIQIVKFNAWEEKFLAKVRELRQIELNSINRFFRIVIVLISFMNCTPVLVTVTVFATFTMWMKQTLTVAIVFSTLALFKSLQDSLINLPIVIMAMVQSLVSAKRINDVLVLAECDPANFSTPSDPIAATYAKDQIVLAIDNGSFGWYEQNTIFNNINLKVKKGELVVINGAV</sequence>
<dbReference type="InterPro" id="IPR011527">
    <property type="entry name" value="ABC1_TM_dom"/>
</dbReference>
<feature type="transmembrane region" description="Helical" evidence="9">
    <location>
        <begin position="131"/>
        <end position="149"/>
    </location>
</feature>
<evidence type="ECO:0000256" key="7">
    <source>
        <dbReference type="ARBA" id="ARBA00022989"/>
    </source>
</evidence>
<dbReference type="InterPro" id="IPR044746">
    <property type="entry name" value="ABCC_6TM_D1"/>
</dbReference>
<dbReference type="Gene3D" id="1.20.1560.10">
    <property type="entry name" value="ABC transporter type 1, transmembrane domain"/>
    <property type="match status" value="1"/>
</dbReference>
<name>A0A1V9ZQP2_9STRA</name>